<proteinExistence type="predicted"/>
<evidence type="ECO:0000313" key="1">
    <source>
        <dbReference type="Ensembl" id="ENSTNIP00000016684.1"/>
    </source>
</evidence>
<sequence>HFSWPCVLRLRGFPFLQLLFFFDSFFVASSAPSFPFSPLPLSSFAFPPPSFAAGPTFFVFSAPPFSVSCAGAPFCSSVVFSSFAPCLSVPSAPALSVCTPPAPPAPAPPAPPASLLLPWCFSPALPPSGSVSLLFQVLSPPLVSSFLPLSLYFTHCFNLAEQAEFLFTLLVLFLSFSFLKFTELSRTLLNLFGLKSLYLTMLKV</sequence>
<name>H3D843_TETNG</name>
<dbReference type="HOGENOM" id="CLU_1345995_0_0_1"/>
<accession>H3D843</accession>
<keyword evidence="2" id="KW-1185">Reference proteome</keyword>
<protein>
    <submittedName>
        <fullName evidence="1">Uncharacterized protein</fullName>
    </submittedName>
</protein>
<dbReference type="InParanoid" id="H3D843"/>
<organism evidence="1 2">
    <name type="scientific">Tetraodon nigroviridis</name>
    <name type="common">Spotted green pufferfish</name>
    <name type="synonym">Chelonodon nigroviridis</name>
    <dbReference type="NCBI Taxonomy" id="99883"/>
    <lineage>
        <taxon>Eukaryota</taxon>
        <taxon>Metazoa</taxon>
        <taxon>Chordata</taxon>
        <taxon>Craniata</taxon>
        <taxon>Vertebrata</taxon>
        <taxon>Euteleostomi</taxon>
        <taxon>Actinopterygii</taxon>
        <taxon>Neopterygii</taxon>
        <taxon>Teleostei</taxon>
        <taxon>Neoteleostei</taxon>
        <taxon>Acanthomorphata</taxon>
        <taxon>Eupercaria</taxon>
        <taxon>Tetraodontiformes</taxon>
        <taxon>Tetradontoidea</taxon>
        <taxon>Tetraodontidae</taxon>
        <taxon>Tetraodon</taxon>
    </lineage>
</organism>
<dbReference type="Proteomes" id="UP000007303">
    <property type="component" value="Unassembled WGS sequence"/>
</dbReference>
<reference evidence="1" key="3">
    <citation type="submission" date="2025-09" db="UniProtKB">
        <authorList>
            <consortium name="Ensembl"/>
        </authorList>
    </citation>
    <scope>IDENTIFICATION</scope>
</reference>
<reference evidence="2" key="1">
    <citation type="journal article" date="2004" name="Nature">
        <title>Genome duplication in the teleost fish Tetraodon nigroviridis reveals the early vertebrate proto-karyotype.</title>
        <authorList>
            <person name="Jaillon O."/>
            <person name="Aury J.-M."/>
            <person name="Brunet F."/>
            <person name="Petit J.-L."/>
            <person name="Stange-Thomann N."/>
            <person name="Mauceli E."/>
            <person name="Bouneau L."/>
            <person name="Fischer C."/>
            <person name="Ozouf-Costaz C."/>
            <person name="Bernot A."/>
            <person name="Nicaud S."/>
            <person name="Jaffe D."/>
            <person name="Fisher S."/>
            <person name="Lutfalla G."/>
            <person name="Dossat C."/>
            <person name="Segurens B."/>
            <person name="Dasilva C."/>
            <person name="Salanoubat M."/>
            <person name="Levy M."/>
            <person name="Boudet N."/>
            <person name="Castellano S."/>
            <person name="Anthouard V."/>
            <person name="Jubin C."/>
            <person name="Castelli V."/>
            <person name="Katinka M."/>
            <person name="Vacherie B."/>
            <person name="Biemont C."/>
            <person name="Skalli Z."/>
            <person name="Cattolico L."/>
            <person name="Poulain J."/>
            <person name="De Berardinis V."/>
            <person name="Cruaud C."/>
            <person name="Duprat S."/>
            <person name="Brottier P."/>
            <person name="Coutanceau J.-P."/>
            <person name="Gouzy J."/>
            <person name="Parra G."/>
            <person name="Lardier G."/>
            <person name="Chapple C."/>
            <person name="McKernan K.J."/>
            <person name="McEwan P."/>
            <person name="Bosak S."/>
            <person name="Kellis M."/>
            <person name="Volff J.-N."/>
            <person name="Guigo R."/>
            <person name="Zody M.C."/>
            <person name="Mesirov J."/>
            <person name="Lindblad-Toh K."/>
            <person name="Birren B."/>
            <person name="Nusbaum C."/>
            <person name="Kahn D."/>
            <person name="Robinson-Rechavi M."/>
            <person name="Laudet V."/>
            <person name="Schachter V."/>
            <person name="Quetier F."/>
            <person name="Saurin W."/>
            <person name="Scarpelli C."/>
            <person name="Wincker P."/>
            <person name="Lander E.S."/>
            <person name="Weissenbach J."/>
            <person name="Roest Crollius H."/>
        </authorList>
    </citation>
    <scope>NUCLEOTIDE SEQUENCE [LARGE SCALE GENOMIC DNA]</scope>
</reference>
<dbReference type="STRING" id="99883.ENSTNIP00000016684"/>
<dbReference type="OMA" id="CAGAPFC"/>
<dbReference type="Ensembl" id="ENSTNIT00000016898.1">
    <property type="protein sequence ID" value="ENSTNIP00000016684.1"/>
    <property type="gene ID" value="ENSTNIG00000013684.1"/>
</dbReference>
<reference evidence="1" key="2">
    <citation type="submission" date="2025-08" db="UniProtKB">
        <authorList>
            <consortium name="Ensembl"/>
        </authorList>
    </citation>
    <scope>IDENTIFICATION</scope>
</reference>
<dbReference type="AlphaFoldDB" id="H3D843"/>
<evidence type="ECO:0000313" key="2">
    <source>
        <dbReference type="Proteomes" id="UP000007303"/>
    </source>
</evidence>